<gene>
    <name evidence="1" type="ORF">CSP5_1236</name>
</gene>
<name>A0A1N5V4W2_9ARCH</name>
<evidence type="ECO:0000313" key="1">
    <source>
        <dbReference type="EMBL" id="SIM68173.1"/>
    </source>
</evidence>
<accession>A0A1N5V4W2</accession>
<dbReference type="AlphaFoldDB" id="A0A1N5V4W2"/>
<sequence>MADQADRKAILSNLLAGMVTDANNNTNGKENVVEIIKSLLVLDCTPPYKVIINKYL</sequence>
<reference evidence="1 2" key="1">
    <citation type="submission" date="2016-04" db="EMBL/GenBank/DDBJ databases">
        <authorList>
            <person name="Evans L.H."/>
            <person name="Alamgir A."/>
            <person name="Owens N."/>
            <person name="Weber N.D."/>
            <person name="Virtaneva K."/>
            <person name="Barbian K."/>
            <person name="Babar A."/>
            <person name="Rosenke K."/>
        </authorList>
    </citation>
    <scope>NUCLEOTIDE SEQUENCE [LARGE SCALE GENOMIC DNA]</scope>
    <source>
        <strain evidence="2">S5(T) (JCM 30642 \VKM B-2941)</strain>
    </source>
</reference>
<organism evidence="1 2">
    <name type="scientific">Cuniculiplasma divulgatum</name>
    <dbReference type="NCBI Taxonomy" id="1673428"/>
    <lineage>
        <taxon>Archaea</taxon>
        <taxon>Methanobacteriati</taxon>
        <taxon>Thermoplasmatota</taxon>
        <taxon>Thermoplasmata</taxon>
        <taxon>Thermoplasmatales</taxon>
        <taxon>Cuniculiplasmataceae</taxon>
        <taxon>Cuniculiplasma</taxon>
    </lineage>
</organism>
<proteinExistence type="predicted"/>
<dbReference type="Proteomes" id="UP000195607">
    <property type="component" value="Chromosome I"/>
</dbReference>
<protein>
    <submittedName>
        <fullName evidence="1">Uncharacterized protein</fullName>
    </submittedName>
</protein>
<evidence type="ECO:0000313" key="2">
    <source>
        <dbReference type="Proteomes" id="UP000195607"/>
    </source>
</evidence>
<dbReference type="GeneID" id="55589081"/>
<dbReference type="RefSeq" id="WP_172399422.1">
    <property type="nucleotide sequence ID" value="NZ_LT671858.1"/>
</dbReference>
<dbReference type="EMBL" id="LT671858">
    <property type="protein sequence ID" value="SIM68173.1"/>
    <property type="molecule type" value="Genomic_DNA"/>
</dbReference>